<evidence type="ECO:0000313" key="1">
    <source>
        <dbReference type="EMBL" id="RAM02414.1"/>
    </source>
</evidence>
<dbReference type="EMBL" id="QLNI01000015">
    <property type="protein sequence ID" value="RAM02414.1"/>
    <property type="molecule type" value="Genomic_DNA"/>
</dbReference>
<protein>
    <submittedName>
        <fullName evidence="1">Uncharacterized protein</fullName>
    </submittedName>
</protein>
<name>A0A328FCK2_9BACT</name>
<comment type="caution">
    <text evidence="1">The sequence shown here is derived from an EMBL/GenBank/DDBJ whole genome shotgun (WGS) entry which is preliminary data.</text>
</comment>
<sequence>MGSFPVSIGELFLRDCFYVNLLILNYNIAFVTKTGLVKKFANCCFLFKVTGVGEYLLLGDL</sequence>
<dbReference type="Proteomes" id="UP000248798">
    <property type="component" value="Unassembled WGS sequence"/>
</dbReference>
<proteinExistence type="predicted"/>
<evidence type="ECO:0000313" key="2">
    <source>
        <dbReference type="Proteomes" id="UP000248798"/>
    </source>
</evidence>
<organism evidence="1 2">
    <name type="scientific">Desulfobacter hydrogenophilus</name>
    <dbReference type="NCBI Taxonomy" id="2291"/>
    <lineage>
        <taxon>Bacteria</taxon>
        <taxon>Pseudomonadati</taxon>
        <taxon>Thermodesulfobacteriota</taxon>
        <taxon>Desulfobacteria</taxon>
        <taxon>Desulfobacterales</taxon>
        <taxon>Desulfobacteraceae</taxon>
        <taxon>Desulfobacter</taxon>
    </lineage>
</organism>
<accession>A0A328FCK2</accession>
<gene>
    <name evidence="1" type="ORF">DO021_09020</name>
</gene>
<dbReference type="AlphaFoldDB" id="A0A328FCK2"/>
<reference evidence="1 2" key="1">
    <citation type="submission" date="2018-06" db="EMBL/GenBank/DDBJ databases">
        <title>Complete Genome Sequence of Desulfobacter hydrogenophilus (DSM3380).</title>
        <authorList>
            <person name="Marietou A."/>
            <person name="Schreiber L."/>
            <person name="Marshall I."/>
            <person name="Jorgensen B."/>
        </authorList>
    </citation>
    <scope>NUCLEOTIDE SEQUENCE [LARGE SCALE GENOMIC DNA]</scope>
    <source>
        <strain evidence="1 2">DSM 3380</strain>
    </source>
</reference>